<protein>
    <submittedName>
        <fullName evidence="2">Alanine dehydrogenase</fullName>
    </submittedName>
</protein>
<sequence length="72" mass="7976">MTLVKAGHDVYVETEAGAGSGFSDSEYEKAGAVIVPNAEDAWTAEMVLKVKEPLAEEFRYFRPGLILFTYCR</sequence>
<keyword evidence="3" id="KW-1185">Reference proteome</keyword>
<dbReference type="SUPFAM" id="SSF52283">
    <property type="entry name" value="Formate/glycerate dehydrogenase catalytic domain-like"/>
    <property type="match status" value="1"/>
</dbReference>
<proteinExistence type="predicted"/>
<evidence type="ECO:0000313" key="3">
    <source>
        <dbReference type="Proteomes" id="UP000773850"/>
    </source>
</evidence>
<dbReference type="Pfam" id="PF05222">
    <property type="entry name" value="AlaDh_PNT_N"/>
    <property type="match status" value="1"/>
</dbReference>
<dbReference type="Proteomes" id="UP000773850">
    <property type="component" value="Unassembled WGS sequence"/>
</dbReference>
<comment type="caution">
    <text evidence="2">The sequence shown here is derived from an EMBL/GenBank/DDBJ whole genome shotgun (WGS) entry which is preliminary data.</text>
</comment>
<feature type="domain" description="Alanine dehydrogenase/pyridine nucleotide transhydrogenase N-terminal" evidence="1">
    <location>
        <begin position="1"/>
        <end position="69"/>
    </location>
</feature>
<dbReference type="Gene3D" id="3.40.50.720">
    <property type="entry name" value="NAD(P)-binding Rossmann-like Domain"/>
    <property type="match status" value="1"/>
</dbReference>
<dbReference type="EMBL" id="LUCS01000028">
    <property type="protein sequence ID" value="KAF6510477.1"/>
    <property type="molecule type" value="Genomic_DNA"/>
</dbReference>
<dbReference type="PANTHER" id="PTHR42795:SF1">
    <property type="entry name" value="ALANINE DEHYDROGENASE"/>
    <property type="match status" value="1"/>
</dbReference>
<reference evidence="2 3" key="1">
    <citation type="submission" date="2016-03" db="EMBL/GenBank/DDBJ databases">
        <title>Spore heat resistance.</title>
        <authorList>
            <person name="Boekhorst J."/>
            <person name="Berendsen E.M."/>
            <person name="Wells-Bennik M.H."/>
            <person name="Kuipers O.P."/>
        </authorList>
    </citation>
    <scope>NUCLEOTIDE SEQUENCE [LARGE SCALE GENOMIC DNA]</scope>
    <source>
        <strain evidence="2 3">GS8</strain>
    </source>
</reference>
<name>A0ABQ7HE79_GEOSE</name>
<evidence type="ECO:0000259" key="1">
    <source>
        <dbReference type="SMART" id="SM01003"/>
    </source>
</evidence>
<dbReference type="SMART" id="SM01003">
    <property type="entry name" value="AlaDh_PNT_N"/>
    <property type="match status" value="1"/>
</dbReference>
<gene>
    <name evidence="2" type="ORF">GS8_2634</name>
</gene>
<dbReference type="InterPro" id="IPR007886">
    <property type="entry name" value="AlaDH/PNT_N"/>
</dbReference>
<organism evidence="2 3">
    <name type="scientific">Geobacillus stearothermophilus</name>
    <name type="common">Bacillus stearothermophilus</name>
    <dbReference type="NCBI Taxonomy" id="1422"/>
    <lineage>
        <taxon>Bacteria</taxon>
        <taxon>Bacillati</taxon>
        <taxon>Bacillota</taxon>
        <taxon>Bacilli</taxon>
        <taxon>Bacillales</taxon>
        <taxon>Anoxybacillaceae</taxon>
        <taxon>Geobacillus</taxon>
    </lineage>
</organism>
<evidence type="ECO:0000313" key="2">
    <source>
        <dbReference type="EMBL" id="KAF6510477.1"/>
    </source>
</evidence>
<accession>A0ABQ7HE79</accession>
<dbReference type="PANTHER" id="PTHR42795">
    <property type="entry name" value="ALANINE DEHYDROGENASE"/>
    <property type="match status" value="1"/>
</dbReference>